<gene>
    <name evidence="2" type="ORF">H4683_002120</name>
</gene>
<feature type="domain" description="N-acetyltransferase" evidence="1">
    <location>
        <begin position="7"/>
        <end position="158"/>
    </location>
</feature>
<dbReference type="PANTHER" id="PTHR43415">
    <property type="entry name" value="SPERMIDINE N(1)-ACETYLTRANSFERASE"/>
    <property type="match status" value="1"/>
</dbReference>
<dbReference type="NCBIfam" id="TIGR03585">
    <property type="entry name" value="PseH"/>
    <property type="match status" value="1"/>
</dbReference>
<reference evidence="2" key="1">
    <citation type="submission" date="2020-10" db="EMBL/GenBank/DDBJ databases">
        <title>Genomic Encyclopedia of Type Strains, Phase IV (KMG-IV): sequencing the most valuable type-strain genomes for metagenomic binning, comparative biology and taxonomic classification.</title>
        <authorList>
            <person name="Goeker M."/>
        </authorList>
    </citation>
    <scope>NUCLEOTIDE SEQUENCE</scope>
    <source>
        <strain evidence="2">DSM 13886</strain>
    </source>
</reference>
<evidence type="ECO:0000313" key="2">
    <source>
        <dbReference type="EMBL" id="MBE1555021.1"/>
    </source>
</evidence>
<accession>A0A927MJI1</accession>
<name>A0A927MJI1_9BACL</name>
<dbReference type="Pfam" id="PF13420">
    <property type="entry name" value="Acetyltransf_4"/>
    <property type="match status" value="1"/>
</dbReference>
<sequence>MSIEERAFLKDIAENDLRFILDWRNQESIRKVMFNHDMISWEQHIQWFKQVQTSVTALSKVFYFDDVPYGVLNITQIDPIHNRCEWGFYIGEPEAPKGMGTVLGYTALNYIFRELKIQKLDAEVLDFNDKSIYFHKKLGFNQEGKRREYVVKNGQYIDVVLFGYLATEWDEQYLALKELLEGRII</sequence>
<dbReference type="RefSeq" id="WP_192598768.1">
    <property type="nucleotide sequence ID" value="NZ_JADBEL010000010.1"/>
</dbReference>
<dbReference type="Gene3D" id="3.40.630.30">
    <property type="match status" value="1"/>
</dbReference>
<proteinExistence type="predicted"/>
<dbReference type="InterPro" id="IPR016181">
    <property type="entry name" value="Acyl_CoA_acyltransferase"/>
</dbReference>
<evidence type="ECO:0000313" key="3">
    <source>
        <dbReference type="Proteomes" id="UP000658225"/>
    </source>
</evidence>
<comment type="caution">
    <text evidence="2">The sequence shown here is derived from an EMBL/GenBank/DDBJ whole genome shotgun (WGS) entry which is preliminary data.</text>
</comment>
<keyword evidence="3" id="KW-1185">Reference proteome</keyword>
<dbReference type="InterPro" id="IPR020036">
    <property type="entry name" value="PseH"/>
</dbReference>
<dbReference type="Proteomes" id="UP000658225">
    <property type="component" value="Unassembled WGS sequence"/>
</dbReference>
<organism evidence="2 3">
    <name type="scientific">Sporosarcina limicola</name>
    <dbReference type="NCBI Taxonomy" id="34101"/>
    <lineage>
        <taxon>Bacteria</taxon>
        <taxon>Bacillati</taxon>
        <taxon>Bacillota</taxon>
        <taxon>Bacilli</taxon>
        <taxon>Bacillales</taxon>
        <taxon>Caryophanaceae</taxon>
        <taxon>Sporosarcina</taxon>
    </lineage>
</organism>
<evidence type="ECO:0000259" key="1">
    <source>
        <dbReference type="PROSITE" id="PS51186"/>
    </source>
</evidence>
<dbReference type="PANTHER" id="PTHR43415:SF3">
    <property type="entry name" value="GNAT-FAMILY ACETYLTRANSFERASE"/>
    <property type="match status" value="1"/>
</dbReference>
<dbReference type="PROSITE" id="PS51186">
    <property type="entry name" value="GNAT"/>
    <property type="match status" value="1"/>
</dbReference>
<dbReference type="GO" id="GO:0016747">
    <property type="term" value="F:acyltransferase activity, transferring groups other than amino-acyl groups"/>
    <property type="evidence" value="ECO:0007669"/>
    <property type="project" value="InterPro"/>
</dbReference>
<dbReference type="AlphaFoldDB" id="A0A927MJI1"/>
<dbReference type="InterPro" id="IPR000182">
    <property type="entry name" value="GNAT_dom"/>
</dbReference>
<dbReference type="EMBL" id="JADBEL010000010">
    <property type="protein sequence ID" value="MBE1555021.1"/>
    <property type="molecule type" value="Genomic_DNA"/>
</dbReference>
<protein>
    <submittedName>
        <fullName evidence="2">UDP-4-amino-4, 6-dideoxy-N-acetyl-beta-L-altrosamine N-acetyltransferase</fullName>
    </submittedName>
</protein>
<dbReference type="SUPFAM" id="SSF55729">
    <property type="entry name" value="Acyl-CoA N-acyltransferases (Nat)"/>
    <property type="match status" value="1"/>
</dbReference>